<comment type="caution">
    <text evidence="2">The sequence shown here is derived from an EMBL/GenBank/DDBJ whole genome shotgun (WGS) entry which is preliminary data.</text>
</comment>
<feature type="domain" description="AI2M/AI1M-like HNH endonuclease" evidence="1">
    <location>
        <begin position="70"/>
        <end position="116"/>
    </location>
</feature>
<dbReference type="InterPro" id="IPR049030">
    <property type="entry name" value="AI2M-like_HNH"/>
</dbReference>
<evidence type="ECO:0000259" key="1">
    <source>
        <dbReference type="Pfam" id="PF21368"/>
    </source>
</evidence>
<dbReference type="EMBL" id="VSSQ01094624">
    <property type="protein sequence ID" value="MPN39038.1"/>
    <property type="molecule type" value="Genomic_DNA"/>
</dbReference>
<evidence type="ECO:0000313" key="2">
    <source>
        <dbReference type="EMBL" id="MPN39038.1"/>
    </source>
</evidence>
<name>A0A645HJ47_9ZZZZ</name>
<dbReference type="Pfam" id="PF21368">
    <property type="entry name" value="AI2M-like_HNH"/>
    <property type="match status" value="1"/>
</dbReference>
<reference evidence="2" key="1">
    <citation type="submission" date="2019-08" db="EMBL/GenBank/DDBJ databases">
        <authorList>
            <person name="Kucharzyk K."/>
            <person name="Murdoch R.W."/>
            <person name="Higgins S."/>
            <person name="Loffler F."/>
        </authorList>
    </citation>
    <scope>NUCLEOTIDE SEQUENCE</scope>
</reference>
<protein>
    <submittedName>
        <fullName evidence="2">Group II intron-encoded protein LtrA</fullName>
    </submittedName>
</protein>
<accession>A0A645HJ47</accession>
<dbReference type="AlphaFoldDB" id="A0A645HJ47"/>
<sequence length="125" mass="14537">MRKIIRKYSRNGDFTVSYQTKSGAKFIVFYNQGMRYNDKVVTTGNPDVIGRANENRRYTGLVERLKGNVCEWCGAETEDIEIHHVRKLKDLSGKAEWERHMIARKRKTLALCHSCHVKLHNGKLD</sequence>
<proteinExistence type="predicted"/>
<organism evidence="2">
    <name type="scientific">bioreactor metagenome</name>
    <dbReference type="NCBI Taxonomy" id="1076179"/>
    <lineage>
        <taxon>unclassified sequences</taxon>
        <taxon>metagenomes</taxon>
        <taxon>ecological metagenomes</taxon>
    </lineage>
</organism>
<gene>
    <name evidence="2" type="primary">ltrA_7</name>
    <name evidence="2" type="ORF">SDC9_186564</name>
</gene>